<dbReference type="EMBL" id="CP023036">
    <property type="protein sequence ID" value="AXY21073.1"/>
    <property type="molecule type" value="Genomic_DNA"/>
</dbReference>
<gene>
    <name evidence="5" type="ORF">CD178_00246</name>
</gene>
<dbReference type="InterPro" id="IPR050109">
    <property type="entry name" value="HTH-type_TetR-like_transc_reg"/>
</dbReference>
<dbReference type="Pfam" id="PF16859">
    <property type="entry name" value="TetR_C_11"/>
    <property type="match status" value="1"/>
</dbReference>
<dbReference type="KEGG" id="ksc:CD178_00246"/>
<dbReference type="AlphaFoldDB" id="A0A347W880"/>
<reference evidence="5 6" key="1">
    <citation type="submission" date="2017-08" db="EMBL/GenBank/DDBJ databases">
        <title>Complete genome sequence of Gluconacetobacter saccharivorans CV1 isolated from Fermented Vinegar.</title>
        <authorList>
            <person name="Kim S.-Y."/>
        </authorList>
    </citation>
    <scope>NUCLEOTIDE SEQUENCE [LARGE SCALE GENOMIC DNA]</scope>
    <source>
        <strain evidence="5 6">CV1</strain>
    </source>
</reference>
<dbReference type="PANTHER" id="PTHR30055:SF148">
    <property type="entry name" value="TETR-FAMILY TRANSCRIPTIONAL REGULATOR"/>
    <property type="match status" value="1"/>
</dbReference>
<sequence length="208" mass="22596">MDPSLPALERTDHSHTRAGRPRDRAARAAILQAANALLEENGIAGFGMEAVAARAGVGKSTIYRWWPSKGALAMAGFLAATEPKISYPKDGDSALDALRRQLLRVAEVYAGPTGRVMAAILAEGQRDPHTITAFVEGYARPRRDEARTILQAAITQGELRPDLDPEVVLDALYGPIYYRMLVPVGPLDIKWMDTLVQTVLDGIALPRL</sequence>
<dbReference type="GO" id="GO:0000976">
    <property type="term" value="F:transcription cis-regulatory region binding"/>
    <property type="evidence" value="ECO:0007669"/>
    <property type="project" value="TreeGrafter"/>
</dbReference>
<dbReference type="PRINTS" id="PR00455">
    <property type="entry name" value="HTHTETR"/>
</dbReference>
<dbReference type="Gene3D" id="1.10.10.60">
    <property type="entry name" value="Homeodomain-like"/>
    <property type="match status" value="1"/>
</dbReference>
<evidence type="ECO:0000313" key="6">
    <source>
        <dbReference type="Proteomes" id="UP000264120"/>
    </source>
</evidence>
<dbReference type="Gene3D" id="1.10.357.10">
    <property type="entry name" value="Tetracycline Repressor, domain 2"/>
    <property type="match status" value="1"/>
</dbReference>
<organism evidence="5 6">
    <name type="scientific">Komagataeibacter saccharivorans</name>
    <dbReference type="NCBI Taxonomy" id="265959"/>
    <lineage>
        <taxon>Bacteria</taxon>
        <taxon>Pseudomonadati</taxon>
        <taxon>Pseudomonadota</taxon>
        <taxon>Alphaproteobacteria</taxon>
        <taxon>Acetobacterales</taxon>
        <taxon>Acetobacteraceae</taxon>
        <taxon>Komagataeibacter</taxon>
    </lineage>
</organism>
<accession>A0A347W880</accession>
<dbReference type="SUPFAM" id="SSF48498">
    <property type="entry name" value="Tetracyclin repressor-like, C-terminal domain"/>
    <property type="match status" value="1"/>
</dbReference>
<proteinExistence type="predicted"/>
<dbReference type="Pfam" id="PF00440">
    <property type="entry name" value="TetR_N"/>
    <property type="match status" value="1"/>
</dbReference>
<dbReference type="InterPro" id="IPR009057">
    <property type="entry name" value="Homeodomain-like_sf"/>
</dbReference>
<evidence type="ECO:0000256" key="4">
    <source>
        <dbReference type="SAM" id="MobiDB-lite"/>
    </source>
</evidence>
<dbReference type="OrthoDB" id="9803547at2"/>
<dbReference type="PANTHER" id="PTHR30055">
    <property type="entry name" value="HTH-TYPE TRANSCRIPTIONAL REGULATOR RUTR"/>
    <property type="match status" value="1"/>
</dbReference>
<evidence type="ECO:0000256" key="3">
    <source>
        <dbReference type="ARBA" id="ARBA00023163"/>
    </source>
</evidence>
<keyword evidence="3" id="KW-0804">Transcription</keyword>
<dbReference type="GeneID" id="98314716"/>
<evidence type="ECO:0000313" key="5">
    <source>
        <dbReference type="EMBL" id="AXY21073.1"/>
    </source>
</evidence>
<dbReference type="PROSITE" id="PS50977">
    <property type="entry name" value="HTH_TETR_2"/>
    <property type="match status" value="1"/>
</dbReference>
<dbReference type="SUPFAM" id="SSF46689">
    <property type="entry name" value="Homeodomain-like"/>
    <property type="match status" value="1"/>
</dbReference>
<keyword evidence="1" id="KW-0805">Transcription regulation</keyword>
<feature type="compositionally biased region" description="Basic and acidic residues" evidence="4">
    <location>
        <begin position="9"/>
        <end position="23"/>
    </location>
</feature>
<feature type="region of interest" description="Disordered" evidence="4">
    <location>
        <begin position="1"/>
        <end position="23"/>
    </location>
</feature>
<keyword evidence="2" id="KW-0238">DNA-binding</keyword>
<dbReference type="InterPro" id="IPR036271">
    <property type="entry name" value="Tet_transcr_reg_TetR-rel_C_sf"/>
</dbReference>
<evidence type="ECO:0000256" key="2">
    <source>
        <dbReference type="ARBA" id="ARBA00023125"/>
    </source>
</evidence>
<keyword evidence="6" id="KW-1185">Reference proteome</keyword>
<protein>
    <submittedName>
        <fullName evidence="5">Bacterial regulatory protein, tetR family</fullName>
    </submittedName>
</protein>
<dbReference type="Proteomes" id="UP000264120">
    <property type="component" value="Chromosome"/>
</dbReference>
<dbReference type="RefSeq" id="WP_102324800.1">
    <property type="nucleotide sequence ID" value="NZ_CP023036.1"/>
</dbReference>
<name>A0A347W880_9PROT</name>
<evidence type="ECO:0000256" key="1">
    <source>
        <dbReference type="ARBA" id="ARBA00023015"/>
    </source>
</evidence>
<dbReference type="InterPro" id="IPR011075">
    <property type="entry name" value="TetR_C"/>
</dbReference>
<dbReference type="InterPro" id="IPR001647">
    <property type="entry name" value="HTH_TetR"/>
</dbReference>
<dbReference type="GO" id="GO:0003700">
    <property type="term" value="F:DNA-binding transcription factor activity"/>
    <property type="evidence" value="ECO:0007669"/>
    <property type="project" value="TreeGrafter"/>
</dbReference>